<gene>
    <name evidence="2" type="ORF">QYT958_LOCUS45599</name>
</gene>
<dbReference type="AlphaFoldDB" id="A0A822EZ32"/>
<organism evidence="2 3">
    <name type="scientific">Rotaria socialis</name>
    <dbReference type="NCBI Taxonomy" id="392032"/>
    <lineage>
        <taxon>Eukaryota</taxon>
        <taxon>Metazoa</taxon>
        <taxon>Spiralia</taxon>
        <taxon>Gnathifera</taxon>
        <taxon>Rotifera</taxon>
        <taxon>Eurotatoria</taxon>
        <taxon>Bdelloidea</taxon>
        <taxon>Philodinida</taxon>
        <taxon>Philodinidae</taxon>
        <taxon>Rotaria</taxon>
    </lineage>
</organism>
<feature type="region of interest" description="Disordered" evidence="1">
    <location>
        <begin position="1"/>
        <end position="34"/>
    </location>
</feature>
<dbReference type="Proteomes" id="UP000663848">
    <property type="component" value="Unassembled WGS sequence"/>
</dbReference>
<sequence length="34" mass="3830">MNIDEPTAPLSSITTARTDFQPWNSARSDPYAEF</sequence>
<name>A0A822EZ32_9BILA</name>
<reference evidence="2" key="1">
    <citation type="submission" date="2021-02" db="EMBL/GenBank/DDBJ databases">
        <authorList>
            <person name="Nowell W R."/>
        </authorList>
    </citation>
    <scope>NUCLEOTIDE SEQUENCE</scope>
</reference>
<feature type="non-terminal residue" evidence="2">
    <location>
        <position position="34"/>
    </location>
</feature>
<proteinExistence type="predicted"/>
<evidence type="ECO:0000256" key="1">
    <source>
        <dbReference type="SAM" id="MobiDB-lite"/>
    </source>
</evidence>
<dbReference type="EMBL" id="CAJOBR010076594">
    <property type="protein sequence ID" value="CAF5113369.1"/>
    <property type="molecule type" value="Genomic_DNA"/>
</dbReference>
<evidence type="ECO:0000313" key="2">
    <source>
        <dbReference type="EMBL" id="CAF5113369.1"/>
    </source>
</evidence>
<evidence type="ECO:0000313" key="3">
    <source>
        <dbReference type="Proteomes" id="UP000663848"/>
    </source>
</evidence>
<feature type="compositionally biased region" description="Polar residues" evidence="1">
    <location>
        <begin position="9"/>
        <end position="27"/>
    </location>
</feature>
<comment type="caution">
    <text evidence="2">The sequence shown here is derived from an EMBL/GenBank/DDBJ whole genome shotgun (WGS) entry which is preliminary data.</text>
</comment>
<protein>
    <submittedName>
        <fullName evidence="2">Uncharacterized protein</fullName>
    </submittedName>
</protein>
<accession>A0A822EZ32</accession>